<evidence type="ECO:0000313" key="4">
    <source>
        <dbReference type="Proteomes" id="UP001501565"/>
    </source>
</evidence>
<comment type="caution">
    <text evidence="3">The sequence shown here is derived from an EMBL/GenBank/DDBJ whole genome shotgun (WGS) entry which is preliminary data.</text>
</comment>
<dbReference type="Gene3D" id="3.90.550.10">
    <property type="entry name" value="Spore Coat Polysaccharide Biosynthesis Protein SpsA, Chain A"/>
    <property type="match status" value="1"/>
</dbReference>
<dbReference type="InterPro" id="IPR029044">
    <property type="entry name" value="Nucleotide-diphossugar_trans"/>
</dbReference>
<dbReference type="PANTHER" id="PTHR43777:SF1">
    <property type="entry name" value="MOLYBDENUM COFACTOR CYTIDYLYLTRANSFERASE"/>
    <property type="match status" value="1"/>
</dbReference>
<feature type="domain" description="MobA-like NTP transferase" evidence="2">
    <location>
        <begin position="13"/>
        <end position="181"/>
    </location>
</feature>
<accession>A0ABP7M5X9</accession>
<protein>
    <recommendedName>
        <fullName evidence="2">MobA-like NTP transferase domain-containing protein</fullName>
    </recommendedName>
</protein>
<name>A0ABP7M5X9_9GAMM</name>
<gene>
    <name evidence="3" type="ORF">GCM10022277_06970</name>
</gene>
<dbReference type="Pfam" id="PF12804">
    <property type="entry name" value="NTP_transf_3"/>
    <property type="match status" value="1"/>
</dbReference>
<dbReference type="RefSeq" id="WP_344795531.1">
    <property type="nucleotide sequence ID" value="NZ_BAABBN010000004.1"/>
</dbReference>
<proteinExistence type="predicted"/>
<dbReference type="PANTHER" id="PTHR43777">
    <property type="entry name" value="MOLYBDENUM COFACTOR CYTIDYLYLTRANSFERASE"/>
    <property type="match status" value="1"/>
</dbReference>
<organism evidence="3 4">
    <name type="scientific">Litoribacillus peritrichatus</name>
    <dbReference type="NCBI Taxonomy" id="718191"/>
    <lineage>
        <taxon>Bacteria</taxon>
        <taxon>Pseudomonadati</taxon>
        <taxon>Pseudomonadota</taxon>
        <taxon>Gammaproteobacteria</taxon>
        <taxon>Oceanospirillales</taxon>
        <taxon>Oceanospirillaceae</taxon>
        <taxon>Litoribacillus</taxon>
    </lineage>
</organism>
<dbReference type="InterPro" id="IPR025877">
    <property type="entry name" value="MobA-like_NTP_Trfase"/>
</dbReference>
<keyword evidence="1" id="KW-0460">Magnesium</keyword>
<dbReference type="EMBL" id="BAABBN010000004">
    <property type="protein sequence ID" value="GAA3915028.1"/>
    <property type="molecule type" value="Genomic_DNA"/>
</dbReference>
<keyword evidence="4" id="KW-1185">Reference proteome</keyword>
<evidence type="ECO:0000259" key="2">
    <source>
        <dbReference type="Pfam" id="PF12804"/>
    </source>
</evidence>
<dbReference type="CDD" id="cd04182">
    <property type="entry name" value="GT_2_like_f"/>
    <property type="match status" value="1"/>
</dbReference>
<sequence length="209" mass="23108">MSQPILSKNTGVLLLAAGQSKRFGSQKLMYPIKMDSQRPEKPMVGWTIENILSVTDQLVVVVDPTKSYLVEYLKKLNVDYVLNEQAEQGLGMSLSSGIQAVTDRWQTTMVALGDMPFIEPETYASLLSESRKNAITLPVVNLGGGDIRRGNPVVFGEQFYSALMGLNTDQGGKEIIHQHQDRVLEVDVPDQGVLRDIDQRSDLVNLMSA</sequence>
<evidence type="ECO:0000313" key="3">
    <source>
        <dbReference type="EMBL" id="GAA3915028.1"/>
    </source>
</evidence>
<evidence type="ECO:0000256" key="1">
    <source>
        <dbReference type="ARBA" id="ARBA00022842"/>
    </source>
</evidence>
<dbReference type="SUPFAM" id="SSF53448">
    <property type="entry name" value="Nucleotide-diphospho-sugar transferases"/>
    <property type="match status" value="1"/>
</dbReference>
<dbReference type="Proteomes" id="UP001501565">
    <property type="component" value="Unassembled WGS sequence"/>
</dbReference>
<reference evidence="4" key="1">
    <citation type="journal article" date="2019" name="Int. J. Syst. Evol. Microbiol.">
        <title>The Global Catalogue of Microorganisms (GCM) 10K type strain sequencing project: providing services to taxonomists for standard genome sequencing and annotation.</title>
        <authorList>
            <consortium name="The Broad Institute Genomics Platform"/>
            <consortium name="The Broad Institute Genome Sequencing Center for Infectious Disease"/>
            <person name="Wu L."/>
            <person name="Ma J."/>
        </authorList>
    </citation>
    <scope>NUCLEOTIDE SEQUENCE [LARGE SCALE GENOMIC DNA]</scope>
    <source>
        <strain evidence="4">JCM 17551</strain>
    </source>
</reference>